<reference evidence="1 2" key="1">
    <citation type="submission" date="2019-09" db="EMBL/GenBank/DDBJ databases">
        <title>Screening of Novel Bioactive Compounds from Soil-Associated.</title>
        <authorList>
            <person name="Gong X."/>
        </authorList>
    </citation>
    <scope>NUCLEOTIDE SEQUENCE [LARGE SCALE GENOMIC DNA]</scope>
    <source>
        <strain evidence="1 2">Gxj-6</strain>
    </source>
</reference>
<comment type="caution">
    <text evidence="1">The sequence shown here is derived from an EMBL/GenBank/DDBJ whole genome shotgun (WGS) entry which is preliminary data.</text>
</comment>
<keyword evidence="2" id="KW-1185">Reference proteome</keyword>
<dbReference type="Proteomes" id="UP000327011">
    <property type="component" value="Unassembled WGS sequence"/>
</dbReference>
<name>A0A5J5JV70_9ACTN</name>
<organism evidence="1 2">
    <name type="scientific">Microbispora cellulosiformans</name>
    <dbReference type="NCBI Taxonomy" id="2614688"/>
    <lineage>
        <taxon>Bacteria</taxon>
        <taxon>Bacillati</taxon>
        <taxon>Actinomycetota</taxon>
        <taxon>Actinomycetes</taxon>
        <taxon>Streptosporangiales</taxon>
        <taxon>Streptosporangiaceae</taxon>
        <taxon>Microbispora</taxon>
    </lineage>
</organism>
<evidence type="ECO:0000313" key="2">
    <source>
        <dbReference type="Proteomes" id="UP000327011"/>
    </source>
</evidence>
<sequence length="150" mass="15873">MEPELVALASSGAATLVGLMVSDSWTKAKEGVARMLARGKNAEQMSQELDASRAELLAAHEADDGRLVAGIEEAWRARLCRLVEADPPLAEELRQLTEALGTTPPAGETGNVFNLISGDVRHGPVVQAGRVSGLVFYAPFPPPPEEESKG</sequence>
<evidence type="ECO:0000313" key="1">
    <source>
        <dbReference type="EMBL" id="KAA9375451.1"/>
    </source>
</evidence>
<dbReference type="EMBL" id="VYTZ01000011">
    <property type="protein sequence ID" value="KAA9375451.1"/>
    <property type="molecule type" value="Genomic_DNA"/>
</dbReference>
<dbReference type="RefSeq" id="WP_150937247.1">
    <property type="nucleotide sequence ID" value="NZ_VYTZ01000011.1"/>
</dbReference>
<protein>
    <submittedName>
        <fullName evidence="1">Uncharacterized protein</fullName>
    </submittedName>
</protein>
<accession>A0A5J5JV70</accession>
<gene>
    <name evidence="1" type="ORF">F5972_27220</name>
</gene>
<proteinExistence type="predicted"/>
<dbReference type="AlphaFoldDB" id="A0A5J5JV70"/>